<organism evidence="3 4">
    <name type="scientific">Tindallia magadiensis</name>
    <dbReference type="NCBI Taxonomy" id="69895"/>
    <lineage>
        <taxon>Bacteria</taxon>
        <taxon>Bacillati</taxon>
        <taxon>Bacillota</taxon>
        <taxon>Clostridia</taxon>
        <taxon>Peptostreptococcales</taxon>
        <taxon>Tindalliaceae</taxon>
        <taxon>Tindallia</taxon>
    </lineage>
</organism>
<gene>
    <name evidence="3" type="ORF">SAMN05192551_101138</name>
</gene>
<evidence type="ECO:0000256" key="1">
    <source>
        <dbReference type="SAM" id="Coils"/>
    </source>
</evidence>
<keyword evidence="2" id="KW-1133">Transmembrane helix</keyword>
<dbReference type="InterPro" id="IPR007813">
    <property type="entry name" value="PilN"/>
</dbReference>
<keyword evidence="1" id="KW-0175">Coiled coil</keyword>
<name>A0A1I3AE00_9FIRM</name>
<keyword evidence="2" id="KW-0472">Membrane</keyword>
<keyword evidence="2" id="KW-0812">Transmembrane</keyword>
<dbReference type="EMBL" id="FOQA01000001">
    <property type="protein sequence ID" value="SFH47939.1"/>
    <property type="molecule type" value="Genomic_DNA"/>
</dbReference>
<evidence type="ECO:0000313" key="4">
    <source>
        <dbReference type="Proteomes" id="UP000199287"/>
    </source>
</evidence>
<dbReference type="OrthoDB" id="1707667at2"/>
<dbReference type="STRING" id="69895.SAMN05192551_101138"/>
<accession>A0A1I3AE00</accession>
<feature type="coiled-coil region" evidence="1">
    <location>
        <begin position="46"/>
        <end position="99"/>
    </location>
</feature>
<keyword evidence="4" id="KW-1185">Reference proteome</keyword>
<evidence type="ECO:0000256" key="2">
    <source>
        <dbReference type="SAM" id="Phobius"/>
    </source>
</evidence>
<sequence length="188" mass="21779">MRDYNFFENYTMEPEKKPFKGLWGVIIIGSLCFLLVAWSVYGYMEIQRLENDIALVKDDINQLYAENDYDAIEVLEKDVDLLKKELYSLEKIKMSLENRKVITPYLIDLISRSVTDGIAFEALNIAENQIQIQGNSTHRTSIAQMKHNIRNSGHFNEIFVAHITEADTLYNFSISFQLKGGIENEIEQ</sequence>
<reference evidence="4" key="1">
    <citation type="submission" date="2016-10" db="EMBL/GenBank/DDBJ databases">
        <authorList>
            <person name="Varghese N."/>
            <person name="Submissions S."/>
        </authorList>
    </citation>
    <scope>NUCLEOTIDE SEQUENCE [LARGE SCALE GENOMIC DNA]</scope>
    <source>
        <strain evidence="4">Z-7934</strain>
    </source>
</reference>
<evidence type="ECO:0000313" key="3">
    <source>
        <dbReference type="EMBL" id="SFH47939.1"/>
    </source>
</evidence>
<dbReference type="RefSeq" id="WP_093368642.1">
    <property type="nucleotide sequence ID" value="NZ_FOQA01000001.1"/>
</dbReference>
<dbReference type="Pfam" id="PF05137">
    <property type="entry name" value="PilN"/>
    <property type="match status" value="1"/>
</dbReference>
<proteinExistence type="predicted"/>
<protein>
    <submittedName>
        <fullName evidence="3">Tfp pilus assembly protein PilN</fullName>
    </submittedName>
</protein>
<dbReference type="Proteomes" id="UP000199287">
    <property type="component" value="Unassembled WGS sequence"/>
</dbReference>
<dbReference type="AlphaFoldDB" id="A0A1I3AE00"/>
<feature type="transmembrane region" description="Helical" evidence="2">
    <location>
        <begin position="21"/>
        <end position="41"/>
    </location>
</feature>